<name>A0A6G9XXF1_NOCBR</name>
<dbReference type="GO" id="GO:0043041">
    <property type="term" value="P:amino acid activation for nonribosomal peptide biosynthetic process"/>
    <property type="evidence" value="ECO:0007669"/>
    <property type="project" value="TreeGrafter"/>
</dbReference>
<dbReference type="GO" id="GO:0044550">
    <property type="term" value="P:secondary metabolite biosynthetic process"/>
    <property type="evidence" value="ECO:0007669"/>
    <property type="project" value="TreeGrafter"/>
</dbReference>
<dbReference type="GO" id="GO:0003824">
    <property type="term" value="F:catalytic activity"/>
    <property type="evidence" value="ECO:0007669"/>
    <property type="project" value="InterPro"/>
</dbReference>
<dbReference type="PANTHER" id="PTHR45527">
    <property type="entry name" value="NONRIBOSOMAL PEPTIDE SYNTHETASE"/>
    <property type="match status" value="1"/>
</dbReference>
<dbReference type="GO" id="GO:0005829">
    <property type="term" value="C:cytosol"/>
    <property type="evidence" value="ECO:0007669"/>
    <property type="project" value="TreeGrafter"/>
</dbReference>
<protein>
    <recommendedName>
        <fullName evidence="1">Condensation domain-containing protein</fullName>
    </recommendedName>
</protein>
<dbReference type="PANTHER" id="PTHR45527:SF1">
    <property type="entry name" value="FATTY ACID SYNTHASE"/>
    <property type="match status" value="1"/>
</dbReference>
<organism evidence="2 3">
    <name type="scientific">Nocardia brasiliensis</name>
    <dbReference type="NCBI Taxonomy" id="37326"/>
    <lineage>
        <taxon>Bacteria</taxon>
        <taxon>Bacillati</taxon>
        <taxon>Actinomycetota</taxon>
        <taxon>Actinomycetes</taxon>
        <taxon>Mycobacteriales</taxon>
        <taxon>Nocardiaceae</taxon>
        <taxon>Nocardia</taxon>
    </lineage>
</organism>
<evidence type="ECO:0000313" key="2">
    <source>
        <dbReference type="EMBL" id="QIS05594.1"/>
    </source>
</evidence>
<evidence type="ECO:0000313" key="3">
    <source>
        <dbReference type="Proteomes" id="UP000501705"/>
    </source>
</evidence>
<evidence type="ECO:0000259" key="1">
    <source>
        <dbReference type="Pfam" id="PF00668"/>
    </source>
</evidence>
<feature type="domain" description="Condensation" evidence="1">
    <location>
        <begin position="10"/>
        <end position="432"/>
    </location>
</feature>
<dbReference type="GO" id="GO:0008610">
    <property type="term" value="P:lipid biosynthetic process"/>
    <property type="evidence" value="ECO:0007669"/>
    <property type="project" value="UniProtKB-ARBA"/>
</dbReference>
<dbReference type="RefSeq" id="WP_167464664.1">
    <property type="nucleotide sequence ID" value="NZ_CP046171.1"/>
</dbReference>
<dbReference type="AlphaFoldDB" id="A0A6G9XXF1"/>
<proteinExistence type="predicted"/>
<accession>A0A6G9XXF1</accession>
<dbReference type="Gene3D" id="3.30.559.10">
    <property type="entry name" value="Chloramphenicol acetyltransferase-like domain"/>
    <property type="match status" value="1"/>
</dbReference>
<dbReference type="Proteomes" id="UP000501705">
    <property type="component" value="Chromosome"/>
</dbReference>
<reference evidence="2 3" key="1">
    <citation type="journal article" date="2019" name="ACS Chem. Biol.">
        <title>Identification and Mobilization of a Cryptic Antibiotic Biosynthesis Gene Locus from a Human-Pathogenic Nocardia Isolate.</title>
        <authorList>
            <person name="Herisse M."/>
            <person name="Ishida K."/>
            <person name="Porter J.L."/>
            <person name="Howden B."/>
            <person name="Hertweck C."/>
            <person name="Stinear T.P."/>
            <person name="Pidot S.J."/>
        </authorList>
    </citation>
    <scope>NUCLEOTIDE SEQUENCE [LARGE SCALE GENOMIC DNA]</scope>
    <source>
        <strain evidence="2 3">AUSMDU00024985</strain>
    </source>
</reference>
<dbReference type="EMBL" id="CP046171">
    <property type="protein sequence ID" value="QIS05594.1"/>
    <property type="molecule type" value="Genomic_DNA"/>
</dbReference>
<dbReference type="GO" id="GO:0031177">
    <property type="term" value="F:phosphopantetheine binding"/>
    <property type="evidence" value="ECO:0007669"/>
    <property type="project" value="TreeGrafter"/>
</dbReference>
<gene>
    <name evidence="2" type="ORF">F5X71_27715</name>
</gene>
<dbReference type="InterPro" id="IPR001242">
    <property type="entry name" value="Condensation_dom"/>
</dbReference>
<dbReference type="InterPro" id="IPR023213">
    <property type="entry name" value="CAT-like_dom_sf"/>
</dbReference>
<dbReference type="Gene3D" id="3.30.559.30">
    <property type="entry name" value="Nonribosomal peptide synthetase, condensation domain"/>
    <property type="match status" value="1"/>
</dbReference>
<dbReference type="SUPFAM" id="SSF52777">
    <property type="entry name" value="CoA-dependent acyltransferases"/>
    <property type="match status" value="2"/>
</dbReference>
<dbReference type="Pfam" id="PF00668">
    <property type="entry name" value="Condensation"/>
    <property type="match status" value="1"/>
</dbReference>
<sequence length="458" mass="49551">MEVGVGRPVAGELPITRPQEGLWLAQSLAPRLQNVISVVWGVTGPIDSDLMSAALAATETEAGALHVNFEVADWRVVQRRRTDVVCCPAHYDLSGSEDPERSGRDLVSGILAAPVDLAADQLHRVGLIKIADDRHLLFLAAHHLVIDGYGSMIFIRRVAQIYAALLAGDPVGDTPFAGPERIVREEEEYLDSAERIADRQFWSDYLDVVPEPPALPSARDGTEDGLKTKELVLSDAAGESVRLAADQLGVWVLQFVSAAVAAYFSTCARSSEFVLRYVAANRSGLARSEVGMLANMVPVKVATMADRRFSSFVAAFLDEVSKCMTHSRYPLSDVIADVGLSGHVRNPLGPAINLVPFLESPRFGDATSAMEPLSYGAVDDLLVSVYELPGDRRVGIRIDANSTQYDDSAVTEVLAELTALLRRVAANPHAVVGATAPRARRIGTVLPTWLGRLRVVRR</sequence>